<evidence type="ECO:0000313" key="4">
    <source>
        <dbReference type="Proteomes" id="UP000193642"/>
    </source>
</evidence>
<feature type="transmembrane region" description="Helical" evidence="1">
    <location>
        <begin position="16"/>
        <end position="39"/>
    </location>
</feature>
<dbReference type="STRING" id="329046.A0A1Y2CPB2"/>
<dbReference type="Pfam" id="PF00106">
    <property type="entry name" value="adh_short"/>
    <property type="match status" value="2"/>
</dbReference>
<dbReference type="InterPro" id="IPR057326">
    <property type="entry name" value="KR_dom"/>
</dbReference>
<accession>A0A1Y2CPB2</accession>
<dbReference type="GO" id="GO:0005789">
    <property type="term" value="C:endoplasmic reticulum membrane"/>
    <property type="evidence" value="ECO:0007669"/>
    <property type="project" value="TreeGrafter"/>
</dbReference>
<protein>
    <submittedName>
        <fullName evidence="3">NAD(P)-binding protein</fullName>
    </submittedName>
</protein>
<dbReference type="SMART" id="SM00822">
    <property type="entry name" value="PKS_KR"/>
    <property type="match status" value="1"/>
</dbReference>
<name>A0A1Y2CPB2_9FUNG</name>
<sequence length="394" mass="42202">MAAMIEALTANPYRTAFYTLLALPLLATVKVLVHYVISLQFSAAALRRKVDGKNVVITGGSKGLGKGIARVLVESGANVTLVARGVESLKEAQKELQAIAAKGRQVHIQPIDLSNADKVIDGVRLIRKAMGKIDWVIHNAGTANPGFVADQLDQEIDSMIEHNLLSGAYVVKALVATAKEIAEDKKVPAGGRTWAISGLSQAAQEEMPTKLVFVGSVCSVLSFIGFAGYSASKYGQRGFCDGLRSEFKPLGIDVHLFLPANMDTPGFAVEGETKPQITKQIEGTLQTVSPEAAAKALFAGILSDRYLISNDILGELARVGAQGGVVRPNIITETIAAPIIFIAFSIWVILTDIEIKSFSRQRQNRKQTRTRSQTDVLQAAPLFSDSISSIVDSS</sequence>
<reference evidence="3 4" key="1">
    <citation type="submission" date="2016-07" db="EMBL/GenBank/DDBJ databases">
        <title>Pervasive Adenine N6-methylation of Active Genes in Fungi.</title>
        <authorList>
            <consortium name="DOE Joint Genome Institute"/>
            <person name="Mondo S.J."/>
            <person name="Dannebaum R.O."/>
            <person name="Kuo R.C."/>
            <person name="Labutti K."/>
            <person name="Haridas S."/>
            <person name="Kuo A."/>
            <person name="Salamov A."/>
            <person name="Ahrendt S.R."/>
            <person name="Lipzen A."/>
            <person name="Sullivan W."/>
            <person name="Andreopoulos W.B."/>
            <person name="Clum A."/>
            <person name="Lindquist E."/>
            <person name="Daum C."/>
            <person name="Ramamoorthy G.K."/>
            <person name="Gryganskyi A."/>
            <person name="Culley D."/>
            <person name="Magnuson J.K."/>
            <person name="James T.Y."/>
            <person name="O'Malley M.A."/>
            <person name="Stajich J.E."/>
            <person name="Spatafora J.W."/>
            <person name="Visel A."/>
            <person name="Grigoriev I.V."/>
        </authorList>
    </citation>
    <scope>NUCLEOTIDE SEQUENCE [LARGE SCALE GENOMIC DNA]</scope>
    <source>
        <strain evidence="3 4">JEL800</strain>
    </source>
</reference>
<dbReference type="SUPFAM" id="SSF51735">
    <property type="entry name" value="NAD(P)-binding Rossmann-fold domains"/>
    <property type="match status" value="1"/>
</dbReference>
<dbReference type="InterPro" id="IPR002347">
    <property type="entry name" value="SDR_fam"/>
</dbReference>
<dbReference type="OrthoDB" id="10267115at2759"/>
<keyword evidence="4" id="KW-1185">Reference proteome</keyword>
<proteinExistence type="predicted"/>
<dbReference type="PANTHER" id="PTHR43550:SF3">
    <property type="entry name" value="3-KETODIHYDROSPHINGOSINE REDUCTASE"/>
    <property type="match status" value="1"/>
</dbReference>
<feature type="domain" description="Ketoreductase" evidence="2">
    <location>
        <begin position="53"/>
        <end position="260"/>
    </location>
</feature>
<gene>
    <name evidence="3" type="ORF">BCR33DRAFT_847580</name>
</gene>
<dbReference type="Gene3D" id="3.40.50.720">
    <property type="entry name" value="NAD(P)-binding Rossmann-like Domain"/>
    <property type="match status" value="1"/>
</dbReference>
<dbReference type="GO" id="GO:0047560">
    <property type="term" value="F:3-dehydrosphinganine reductase activity"/>
    <property type="evidence" value="ECO:0007669"/>
    <property type="project" value="TreeGrafter"/>
</dbReference>
<keyword evidence="1" id="KW-1133">Transmembrane helix</keyword>
<dbReference type="InterPro" id="IPR036291">
    <property type="entry name" value="NAD(P)-bd_dom_sf"/>
</dbReference>
<evidence type="ECO:0000313" key="3">
    <source>
        <dbReference type="EMBL" id="ORY48868.1"/>
    </source>
</evidence>
<feature type="transmembrane region" description="Helical" evidence="1">
    <location>
        <begin position="335"/>
        <end position="355"/>
    </location>
</feature>
<dbReference type="PRINTS" id="PR00081">
    <property type="entry name" value="GDHRDH"/>
</dbReference>
<keyword evidence="1" id="KW-0812">Transmembrane</keyword>
<dbReference type="GO" id="GO:0006666">
    <property type="term" value="P:3-keto-sphinganine metabolic process"/>
    <property type="evidence" value="ECO:0007669"/>
    <property type="project" value="TreeGrafter"/>
</dbReference>
<dbReference type="AlphaFoldDB" id="A0A1Y2CPB2"/>
<feature type="transmembrane region" description="Helical" evidence="1">
    <location>
        <begin position="211"/>
        <end position="229"/>
    </location>
</feature>
<dbReference type="GO" id="GO:0030148">
    <property type="term" value="P:sphingolipid biosynthetic process"/>
    <property type="evidence" value="ECO:0007669"/>
    <property type="project" value="TreeGrafter"/>
</dbReference>
<comment type="caution">
    <text evidence="3">The sequence shown here is derived from an EMBL/GenBank/DDBJ whole genome shotgun (WGS) entry which is preliminary data.</text>
</comment>
<dbReference type="Proteomes" id="UP000193642">
    <property type="component" value="Unassembled WGS sequence"/>
</dbReference>
<organism evidence="3 4">
    <name type="scientific">Rhizoclosmatium globosum</name>
    <dbReference type="NCBI Taxonomy" id="329046"/>
    <lineage>
        <taxon>Eukaryota</taxon>
        <taxon>Fungi</taxon>
        <taxon>Fungi incertae sedis</taxon>
        <taxon>Chytridiomycota</taxon>
        <taxon>Chytridiomycota incertae sedis</taxon>
        <taxon>Chytridiomycetes</taxon>
        <taxon>Chytridiales</taxon>
        <taxon>Chytriomycetaceae</taxon>
        <taxon>Rhizoclosmatium</taxon>
    </lineage>
</organism>
<dbReference type="PANTHER" id="PTHR43550">
    <property type="entry name" value="3-KETODIHYDROSPHINGOSINE REDUCTASE"/>
    <property type="match status" value="1"/>
</dbReference>
<evidence type="ECO:0000256" key="1">
    <source>
        <dbReference type="SAM" id="Phobius"/>
    </source>
</evidence>
<evidence type="ECO:0000259" key="2">
    <source>
        <dbReference type="SMART" id="SM00822"/>
    </source>
</evidence>
<dbReference type="EMBL" id="MCGO01000010">
    <property type="protein sequence ID" value="ORY48868.1"/>
    <property type="molecule type" value="Genomic_DNA"/>
</dbReference>
<keyword evidence="1" id="KW-0472">Membrane</keyword>